<dbReference type="STRING" id="1462993.A6V36_17120"/>
<comment type="caution">
    <text evidence="4">The sequence shown here is derived from an EMBL/GenBank/DDBJ whole genome shotgun (WGS) entry which is preliminary data.</text>
</comment>
<dbReference type="Gene3D" id="3.40.50.300">
    <property type="entry name" value="P-loop containing nucleotide triphosphate hydrolases"/>
    <property type="match status" value="1"/>
</dbReference>
<dbReference type="GO" id="GO:0005524">
    <property type="term" value="F:ATP binding"/>
    <property type="evidence" value="ECO:0007669"/>
    <property type="project" value="UniProtKB-KW"/>
</dbReference>
<dbReference type="InterPro" id="IPR027417">
    <property type="entry name" value="P-loop_NTPase"/>
</dbReference>
<dbReference type="Pfam" id="PF03969">
    <property type="entry name" value="AFG1_ATPase"/>
    <property type="match status" value="1"/>
</dbReference>
<dbReference type="AlphaFoldDB" id="A0A1A9NFS3"/>
<evidence type="ECO:0000313" key="4">
    <source>
        <dbReference type="EMBL" id="OAJ65099.1"/>
    </source>
</evidence>
<dbReference type="SUPFAM" id="SSF52540">
    <property type="entry name" value="P-loop containing nucleoside triphosphate hydrolases"/>
    <property type="match status" value="1"/>
</dbReference>
<evidence type="ECO:0000313" key="5">
    <source>
        <dbReference type="Proteomes" id="UP000078116"/>
    </source>
</evidence>
<evidence type="ECO:0000256" key="1">
    <source>
        <dbReference type="ARBA" id="ARBA00022741"/>
    </source>
</evidence>
<keyword evidence="1" id="KW-0547">Nucleotide-binding</keyword>
<dbReference type="Proteomes" id="UP000078116">
    <property type="component" value="Unassembled WGS sequence"/>
</dbReference>
<feature type="region of interest" description="Disordered" evidence="3">
    <location>
        <begin position="37"/>
        <end position="57"/>
    </location>
</feature>
<dbReference type="GO" id="GO:0005737">
    <property type="term" value="C:cytoplasm"/>
    <property type="evidence" value="ECO:0007669"/>
    <property type="project" value="TreeGrafter"/>
</dbReference>
<dbReference type="EMBL" id="LXKA01000055">
    <property type="protein sequence ID" value="OAJ65099.1"/>
    <property type="molecule type" value="Genomic_DNA"/>
</dbReference>
<proteinExistence type="predicted"/>
<dbReference type="RefSeq" id="WP_064285781.1">
    <property type="nucleotide sequence ID" value="NZ_LXKA01000055.1"/>
</dbReference>
<dbReference type="OrthoDB" id="9774491at2"/>
<organism evidence="4 5">
    <name type="scientific">Paraburkholderia ginsengiterrae</name>
    <dbReference type="NCBI Taxonomy" id="1462993"/>
    <lineage>
        <taxon>Bacteria</taxon>
        <taxon>Pseudomonadati</taxon>
        <taxon>Pseudomonadota</taxon>
        <taxon>Betaproteobacteria</taxon>
        <taxon>Burkholderiales</taxon>
        <taxon>Burkholderiaceae</taxon>
        <taxon>Paraburkholderia</taxon>
    </lineage>
</organism>
<gene>
    <name evidence="4" type="ORF">A6V37_15550</name>
</gene>
<dbReference type="GO" id="GO:0051301">
    <property type="term" value="P:cell division"/>
    <property type="evidence" value="ECO:0007669"/>
    <property type="project" value="TreeGrafter"/>
</dbReference>
<protein>
    <submittedName>
        <fullName evidence="4">ATPase</fullName>
    </submittedName>
</protein>
<dbReference type="PANTHER" id="PTHR12169">
    <property type="entry name" value="ATPASE N2B"/>
    <property type="match status" value="1"/>
</dbReference>
<sequence length="381" mass="41795">MVDEALVTRELAARGIVPDASQRAAIAALVGLAGVGGAGGKSGESGESGESGKHARPGTALAPQGVYCHGLPGRGKSLVVDTVFELAQCRKRRLHFHEFLREMNRRLVSEPRGDDRLGSVARQWLDGIDLLCFDEFHVHDIADAFLMGRFLDTAISLGTRIVLTSNDAPDGLLPDPEFHERVLPAIEQIKRFFTVIHFDGERDYRFGGEQAHAPRFFAPLDPSNSDALRQIFVRHEGSDTLQPVTLSAAGRPLAARAAGAALLWADFESLCVASRSHLDYLDLAERWHGLILDNLRTDWLAQSHTLQRLVWLVDIFYDRKRALFIASDAPIEAALSGLEGAHDLSRTLSRLAEMKSRAYRSTLSGVGKDVDAIPAHRPDET</sequence>
<name>A0A1A9NFS3_9BURK</name>
<dbReference type="GO" id="GO:0032153">
    <property type="term" value="C:cell division site"/>
    <property type="evidence" value="ECO:0007669"/>
    <property type="project" value="TreeGrafter"/>
</dbReference>
<dbReference type="GO" id="GO:0016887">
    <property type="term" value="F:ATP hydrolysis activity"/>
    <property type="evidence" value="ECO:0007669"/>
    <property type="project" value="InterPro"/>
</dbReference>
<dbReference type="InterPro" id="IPR005654">
    <property type="entry name" value="ATPase_AFG1-like"/>
</dbReference>
<dbReference type="NCBIfam" id="NF040713">
    <property type="entry name" value="ZapE"/>
    <property type="match status" value="1"/>
</dbReference>
<dbReference type="PANTHER" id="PTHR12169:SF6">
    <property type="entry name" value="AFG1-LIKE ATPASE"/>
    <property type="match status" value="1"/>
</dbReference>
<keyword evidence="2" id="KW-0067">ATP-binding</keyword>
<evidence type="ECO:0000256" key="3">
    <source>
        <dbReference type="SAM" id="MobiDB-lite"/>
    </source>
</evidence>
<accession>A0A1A9NFS3</accession>
<evidence type="ECO:0000256" key="2">
    <source>
        <dbReference type="ARBA" id="ARBA00022840"/>
    </source>
</evidence>
<reference evidence="4 5" key="1">
    <citation type="submission" date="2016-04" db="EMBL/GenBank/DDBJ databases">
        <title>Reclassification of Paraburkholderia panaciterrae (Farh et al. 2015) Dobritsa &amp; Samadpour 2016 as a later homotypic synonym of Paraburkholderia ginsengiterrae (Farh et al. 2015) Dobritsa &amp; Samadpour 2016.</title>
        <authorList>
            <person name="Dobritsa A.P."/>
            <person name="Kutumbaka K."/>
            <person name="Samadpour M."/>
        </authorList>
    </citation>
    <scope>NUCLEOTIDE SEQUENCE [LARGE SCALE GENOMIC DNA]</scope>
    <source>
        <strain evidence="4 5">DCY85</strain>
    </source>
</reference>